<keyword evidence="12" id="KW-1185">Reference proteome</keyword>
<keyword evidence="3" id="KW-0805">Transcription regulation</keyword>
<evidence type="ECO:0000256" key="5">
    <source>
        <dbReference type="ARBA" id="ARBA00023163"/>
    </source>
</evidence>
<dbReference type="PANTHER" id="PTHR10015:SF427">
    <property type="entry name" value="HEAT SHOCK FACTOR PROTEIN"/>
    <property type="match status" value="1"/>
</dbReference>
<feature type="region of interest" description="Disordered" evidence="9">
    <location>
        <begin position="1"/>
        <end position="47"/>
    </location>
</feature>
<gene>
    <name evidence="11" type="ORF">HK099_007413</name>
</gene>
<dbReference type="GO" id="GO:0005634">
    <property type="term" value="C:nucleus"/>
    <property type="evidence" value="ECO:0007669"/>
    <property type="project" value="UniProtKB-SubCell"/>
</dbReference>
<comment type="subcellular location">
    <subcellularLocation>
        <location evidence="1">Nucleus</location>
    </subcellularLocation>
</comment>
<evidence type="ECO:0000256" key="2">
    <source>
        <dbReference type="ARBA" id="ARBA00006403"/>
    </source>
</evidence>
<evidence type="ECO:0000256" key="3">
    <source>
        <dbReference type="ARBA" id="ARBA00023015"/>
    </source>
</evidence>
<keyword evidence="6" id="KW-0539">Nucleus</keyword>
<protein>
    <recommendedName>
        <fullName evidence="10">HSF-type DNA-binding domain-containing protein</fullName>
    </recommendedName>
</protein>
<keyword evidence="5" id="KW-0804">Transcription</keyword>
<comment type="caution">
    <text evidence="11">The sequence shown here is derived from an EMBL/GenBank/DDBJ whole genome shotgun (WGS) entry which is preliminary data.</text>
</comment>
<dbReference type="FunFam" id="1.10.10.10:FF:000027">
    <property type="entry name" value="Heat shock transcription factor 1"/>
    <property type="match status" value="1"/>
</dbReference>
<dbReference type="SUPFAM" id="SSF46785">
    <property type="entry name" value="Winged helix' DNA-binding domain"/>
    <property type="match status" value="1"/>
</dbReference>
<dbReference type="PANTHER" id="PTHR10015">
    <property type="entry name" value="HEAT SHOCK TRANSCRIPTION FACTOR"/>
    <property type="match status" value="1"/>
</dbReference>
<accession>A0AAD5TZ05</accession>
<dbReference type="AlphaFoldDB" id="A0AAD5TZ05"/>
<keyword evidence="8" id="KW-0175">Coiled coil</keyword>
<evidence type="ECO:0000313" key="12">
    <source>
        <dbReference type="Proteomes" id="UP001211065"/>
    </source>
</evidence>
<evidence type="ECO:0000256" key="9">
    <source>
        <dbReference type="SAM" id="MobiDB-lite"/>
    </source>
</evidence>
<feature type="compositionally biased region" description="Polar residues" evidence="9">
    <location>
        <begin position="388"/>
        <end position="406"/>
    </location>
</feature>
<organism evidence="11 12">
    <name type="scientific">Clydaea vesicula</name>
    <dbReference type="NCBI Taxonomy" id="447962"/>
    <lineage>
        <taxon>Eukaryota</taxon>
        <taxon>Fungi</taxon>
        <taxon>Fungi incertae sedis</taxon>
        <taxon>Chytridiomycota</taxon>
        <taxon>Chytridiomycota incertae sedis</taxon>
        <taxon>Chytridiomycetes</taxon>
        <taxon>Lobulomycetales</taxon>
        <taxon>Lobulomycetaceae</taxon>
        <taxon>Clydaea</taxon>
    </lineage>
</organism>
<dbReference type="GO" id="GO:0003700">
    <property type="term" value="F:DNA-binding transcription factor activity"/>
    <property type="evidence" value="ECO:0007669"/>
    <property type="project" value="InterPro"/>
</dbReference>
<feature type="coiled-coil region" evidence="8">
    <location>
        <begin position="177"/>
        <end position="211"/>
    </location>
</feature>
<dbReference type="Gene3D" id="1.10.10.10">
    <property type="entry name" value="Winged helix-like DNA-binding domain superfamily/Winged helix DNA-binding domain"/>
    <property type="match status" value="1"/>
</dbReference>
<proteinExistence type="inferred from homology"/>
<evidence type="ECO:0000256" key="7">
    <source>
        <dbReference type="RuleBase" id="RU004020"/>
    </source>
</evidence>
<feature type="compositionally biased region" description="Polar residues" evidence="9">
    <location>
        <begin position="343"/>
        <end position="370"/>
    </location>
</feature>
<comment type="similarity">
    <text evidence="2 7">Belongs to the HSF family.</text>
</comment>
<evidence type="ECO:0000256" key="1">
    <source>
        <dbReference type="ARBA" id="ARBA00004123"/>
    </source>
</evidence>
<dbReference type="InterPro" id="IPR000232">
    <property type="entry name" value="HSF_DNA-bd"/>
</dbReference>
<feature type="compositionally biased region" description="Polar residues" evidence="9">
    <location>
        <begin position="1"/>
        <end position="41"/>
    </location>
</feature>
<name>A0AAD5TZ05_9FUNG</name>
<feature type="region of interest" description="Disordered" evidence="9">
    <location>
        <begin position="343"/>
        <end position="406"/>
    </location>
</feature>
<dbReference type="GO" id="GO:0043565">
    <property type="term" value="F:sequence-specific DNA binding"/>
    <property type="evidence" value="ECO:0007669"/>
    <property type="project" value="InterPro"/>
</dbReference>
<evidence type="ECO:0000256" key="4">
    <source>
        <dbReference type="ARBA" id="ARBA00023125"/>
    </source>
</evidence>
<evidence type="ECO:0000259" key="10">
    <source>
        <dbReference type="SMART" id="SM00415"/>
    </source>
</evidence>
<dbReference type="InterPro" id="IPR036388">
    <property type="entry name" value="WH-like_DNA-bd_sf"/>
</dbReference>
<dbReference type="SMART" id="SM00415">
    <property type="entry name" value="HSF"/>
    <property type="match status" value="1"/>
</dbReference>
<dbReference type="PRINTS" id="PR00056">
    <property type="entry name" value="HSFDOMAIN"/>
</dbReference>
<keyword evidence="4" id="KW-0238">DNA-binding</keyword>
<dbReference type="InterPro" id="IPR036390">
    <property type="entry name" value="WH_DNA-bd_sf"/>
</dbReference>
<evidence type="ECO:0000256" key="6">
    <source>
        <dbReference type="ARBA" id="ARBA00023242"/>
    </source>
</evidence>
<evidence type="ECO:0000313" key="11">
    <source>
        <dbReference type="EMBL" id="KAJ3213382.1"/>
    </source>
</evidence>
<dbReference type="EMBL" id="JADGJW010000716">
    <property type="protein sequence ID" value="KAJ3213382.1"/>
    <property type="molecule type" value="Genomic_DNA"/>
</dbReference>
<reference evidence="11" key="1">
    <citation type="submission" date="2020-05" db="EMBL/GenBank/DDBJ databases">
        <title>Phylogenomic resolution of chytrid fungi.</title>
        <authorList>
            <person name="Stajich J.E."/>
            <person name="Amses K."/>
            <person name="Simmons R."/>
            <person name="Seto K."/>
            <person name="Myers J."/>
            <person name="Bonds A."/>
            <person name="Quandt C.A."/>
            <person name="Barry K."/>
            <person name="Liu P."/>
            <person name="Grigoriev I."/>
            <person name="Longcore J.E."/>
            <person name="James T.Y."/>
        </authorList>
    </citation>
    <scope>NUCLEOTIDE SEQUENCE</scope>
    <source>
        <strain evidence="11">JEL0476</strain>
    </source>
</reference>
<dbReference type="Pfam" id="PF00447">
    <property type="entry name" value="HSF_DNA-bind"/>
    <property type="match status" value="1"/>
</dbReference>
<evidence type="ECO:0000256" key="8">
    <source>
        <dbReference type="SAM" id="Coils"/>
    </source>
</evidence>
<feature type="domain" description="HSF-type DNA-binding" evidence="10">
    <location>
        <begin position="53"/>
        <end position="157"/>
    </location>
</feature>
<sequence>MQHNQNPLTIATDQLHEQQQPSINTSMTGISNGSAISQSPVASPKKSPNVGKSGCLFVHKLHNMVFDKNYQTLITWNFHGTAFTVMNVDKFAKEVLPKHFKHNNFSSFVRQLNMYAFLKTNKSARGSRTAAEHQIWEFSHPKFLRDKPALLDEIKSTKSRKILELDKNSASNNSQGIQQLQNQLVQAISTIQSMQEQFTEVVRELNDLKRKGALHQMMMTNVLMFMKENKMNLQPQQFSGLEAAMKDPTFASIEQDLEIKKTNQQNDGNSNFGKIDFDFQSFDKILPLESKGDTMPRQHSNILFQDQQQRQMNSKFQPPAVQLFSFPSNTSPTQVNQHHTNFNNIQQKPSNHPQSSPYHTPIQSPYNAPQHSPYFAANHSPYVPPNQSPYNKPSQSPYNTPNQTVLNNSSSQVQFVSQQQINENILRSNLNPNN</sequence>
<dbReference type="Proteomes" id="UP001211065">
    <property type="component" value="Unassembled WGS sequence"/>
</dbReference>